<protein>
    <submittedName>
        <fullName evidence="1">Uncharacterized protein</fullName>
    </submittedName>
</protein>
<dbReference type="Proteomes" id="UP001230207">
    <property type="component" value="Unassembled WGS sequence"/>
</dbReference>
<reference evidence="1 2" key="1">
    <citation type="submission" date="2023-07" db="EMBL/GenBank/DDBJ databases">
        <title>Genomic Encyclopedia of Type Strains, Phase IV (KMG-IV): sequencing the most valuable type-strain genomes for metagenomic binning, comparative biology and taxonomic classification.</title>
        <authorList>
            <person name="Goeker M."/>
        </authorList>
    </citation>
    <scope>NUCLEOTIDE SEQUENCE [LARGE SCALE GENOMIC DNA]</scope>
    <source>
        <strain evidence="1 2">DSM 1112</strain>
    </source>
</reference>
<name>A0ABU0BU24_9HYPH</name>
<keyword evidence="2" id="KW-1185">Reference proteome</keyword>
<accession>A0ABU0BU24</accession>
<gene>
    <name evidence="1" type="ORF">QO002_003098</name>
</gene>
<evidence type="ECO:0000313" key="1">
    <source>
        <dbReference type="EMBL" id="MDQ0320960.1"/>
    </source>
</evidence>
<organism evidence="1 2">
    <name type="scientific">Pararhizobium capsulatum DSM 1112</name>
    <dbReference type="NCBI Taxonomy" id="1121113"/>
    <lineage>
        <taxon>Bacteria</taxon>
        <taxon>Pseudomonadati</taxon>
        <taxon>Pseudomonadota</taxon>
        <taxon>Alphaproteobacteria</taxon>
        <taxon>Hyphomicrobiales</taxon>
        <taxon>Rhizobiaceae</taxon>
        <taxon>Rhizobium/Agrobacterium group</taxon>
        <taxon>Pararhizobium</taxon>
    </lineage>
</organism>
<dbReference type="EMBL" id="JAUSVF010000001">
    <property type="protein sequence ID" value="MDQ0320960.1"/>
    <property type="molecule type" value="Genomic_DNA"/>
</dbReference>
<sequence>MFNKYLMSIAHLAVASKLFKARTGALCDVIKL</sequence>
<comment type="caution">
    <text evidence="1">The sequence shown here is derived from an EMBL/GenBank/DDBJ whole genome shotgun (WGS) entry which is preliminary data.</text>
</comment>
<proteinExistence type="predicted"/>
<evidence type="ECO:0000313" key="2">
    <source>
        <dbReference type="Proteomes" id="UP001230207"/>
    </source>
</evidence>